<proteinExistence type="predicted"/>
<dbReference type="GeneID" id="95498939"/>
<evidence type="ECO:0000313" key="3">
    <source>
        <dbReference type="Proteomes" id="UP001432312"/>
    </source>
</evidence>
<feature type="region of interest" description="Disordered" evidence="1">
    <location>
        <begin position="59"/>
        <end position="81"/>
    </location>
</feature>
<keyword evidence="3" id="KW-1185">Reference proteome</keyword>
<evidence type="ECO:0000313" key="2">
    <source>
        <dbReference type="EMBL" id="WUN81108.1"/>
    </source>
</evidence>
<organism evidence="2 3">
    <name type="scientific">Streptomyces erythrochromogenes</name>
    <dbReference type="NCBI Taxonomy" id="285574"/>
    <lineage>
        <taxon>Bacteria</taxon>
        <taxon>Bacillati</taxon>
        <taxon>Actinomycetota</taxon>
        <taxon>Actinomycetes</taxon>
        <taxon>Kitasatosporales</taxon>
        <taxon>Streptomycetaceae</taxon>
        <taxon>Streptomyces</taxon>
    </lineage>
</organism>
<name>A0ABZ1QGQ2_9ACTN</name>
<dbReference type="RefSeq" id="WP_328739896.1">
    <property type="nucleotide sequence ID" value="NZ_CP108036.1"/>
</dbReference>
<reference evidence="2" key="1">
    <citation type="submission" date="2022-10" db="EMBL/GenBank/DDBJ databases">
        <title>The complete genomes of actinobacterial strains from the NBC collection.</title>
        <authorList>
            <person name="Joergensen T.S."/>
            <person name="Alvarez Arevalo M."/>
            <person name="Sterndorff E.B."/>
            <person name="Faurdal D."/>
            <person name="Vuksanovic O."/>
            <person name="Mourched A.-S."/>
            <person name="Charusanti P."/>
            <person name="Shaw S."/>
            <person name="Blin K."/>
            <person name="Weber T."/>
        </authorList>
    </citation>
    <scope>NUCLEOTIDE SEQUENCE</scope>
    <source>
        <strain evidence="2">NBC_00303</strain>
    </source>
</reference>
<evidence type="ECO:0008006" key="4">
    <source>
        <dbReference type="Google" id="ProtNLM"/>
    </source>
</evidence>
<dbReference type="Proteomes" id="UP001432312">
    <property type="component" value="Chromosome"/>
</dbReference>
<evidence type="ECO:0000256" key="1">
    <source>
        <dbReference type="SAM" id="MobiDB-lite"/>
    </source>
</evidence>
<sequence length="81" mass="8862">MERAPITVHRISPSGGRRVTIRVGGVDTVLGVAYGDRDLVEFLRRIDLPDPEELVLGDSAAIGWQDDPPHVYETQEAPPDA</sequence>
<protein>
    <recommendedName>
        <fullName evidence="4">DUF2442 domain-containing protein</fullName>
    </recommendedName>
</protein>
<gene>
    <name evidence="2" type="ORF">OHA91_22860</name>
</gene>
<dbReference type="EMBL" id="CP108036">
    <property type="protein sequence ID" value="WUN81108.1"/>
    <property type="molecule type" value="Genomic_DNA"/>
</dbReference>
<accession>A0ABZ1QGQ2</accession>